<gene>
    <name evidence="1" type="ORF">TVAG_158880</name>
</gene>
<evidence type="ECO:0000313" key="2">
    <source>
        <dbReference type="Proteomes" id="UP000001542"/>
    </source>
</evidence>
<organism evidence="1 2">
    <name type="scientific">Trichomonas vaginalis (strain ATCC PRA-98 / G3)</name>
    <dbReference type="NCBI Taxonomy" id="412133"/>
    <lineage>
        <taxon>Eukaryota</taxon>
        <taxon>Metamonada</taxon>
        <taxon>Parabasalia</taxon>
        <taxon>Trichomonadida</taxon>
        <taxon>Trichomonadidae</taxon>
        <taxon>Trichomonas</taxon>
    </lineage>
</organism>
<dbReference type="EMBL" id="DS113315">
    <property type="protein sequence ID" value="EAY11661.1"/>
    <property type="molecule type" value="Genomic_DNA"/>
</dbReference>
<dbReference type="VEuPathDB" id="TrichDB:TVAG_158880"/>
<dbReference type="Proteomes" id="UP000001542">
    <property type="component" value="Unassembled WGS sequence"/>
</dbReference>
<dbReference type="VEuPathDB" id="TrichDB:TVAGG3_0779320"/>
<sequence>MHSECFFDSCSSRNGAAMYIYSCECSIVQHRFCSHKCFAKSGQISFCQLKTSSTEYLNYVDESSVCGCGKLSKSDLFYSLCGKMRFSSNNISKNCASENAAFFIATSNFQNLNYSTIESNNASNYRMILLNWGVKYNIENSNILKNFQAKSDFGVISIYGRLTLNECAILDDNGNGKTFYIHEDSYVTVKNSFYDDLTSNFIEIMIDNCMRASKYNSLSYYDSYLCVALHPINIKNINLSNNIKCSMKDFYGRDFIRKLLYEFVVLICK</sequence>
<dbReference type="RefSeq" id="XP_001323884.1">
    <property type="nucleotide sequence ID" value="XM_001323849.1"/>
</dbReference>
<keyword evidence="2" id="KW-1185">Reference proteome</keyword>
<dbReference type="KEGG" id="tva:4769615"/>
<accession>A2E6R7</accession>
<proteinExistence type="predicted"/>
<evidence type="ECO:0000313" key="1">
    <source>
        <dbReference type="EMBL" id="EAY11661.1"/>
    </source>
</evidence>
<protein>
    <submittedName>
        <fullName evidence="1">Uncharacterized protein</fullName>
    </submittedName>
</protein>
<dbReference type="InParanoid" id="A2E6R7"/>
<name>A2E6R7_TRIV3</name>
<dbReference type="AlphaFoldDB" id="A2E6R7"/>
<reference evidence="1" key="1">
    <citation type="submission" date="2006-10" db="EMBL/GenBank/DDBJ databases">
        <authorList>
            <person name="Amadeo P."/>
            <person name="Zhao Q."/>
            <person name="Wortman J."/>
            <person name="Fraser-Liggett C."/>
            <person name="Carlton J."/>
        </authorList>
    </citation>
    <scope>NUCLEOTIDE SEQUENCE</scope>
    <source>
        <strain evidence="1">G3</strain>
    </source>
</reference>
<reference evidence="1" key="2">
    <citation type="journal article" date="2007" name="Science">
        <title>Draft genome sequence of the sexually transmitted pathogen Trichomonas vaginalis.</title>
        <authorList>
            <person name="Carlton J.M."/>
            <person name="Hirt R.P."/>
            <person name="Silva J.C."/>
            <person name="Delcher A.L."/>
            <person name="Schatz M."/>
            <person name="Zhao Q."/>
            <person name="Wortman J.R."/>
            <person name="Bidwell S.L."/>
            <person name="Alsmark U.C.M."/>
            <person name="Besteiro S."/>
            <person name="Sicheritz-Ponten T."/>
            <person name="Noel C.J."/>
            <person name="Dacks J.B."/>
            <person name="Foster P.G."/>
            <person name="Simillion C."/>
            <person name="Van de Peer Y."/>
            <person name="Miranda-Saavedra D."/>
            <person name="Barton G.J."/>
            <person name="Westrop G.D."/>
            <person name="Mueller S."/>
            <person name="Dessi D."/>
            <person name="Fiori P.L."/>
            <person name="Ren Q."/>
            <person name="Paulsen I."/>
            <person name="Zhang H."/>
            <person name="Bastida-Corcuera F.D."/>
            <person name="Simoes-Barbosa A."/>
            <person name="Brown M.T."/>
            <person name="Hayes R.D."/>
            <person name="Mukherjee M."/>
            <person name="Okumura C.Y."/>
            <person name="Schneider R."/>
            <person name="Smith A.J."/>
            <person name="Vanacova S."/>
            <person name="Villalvazo M."/>
            <person name="Haas B.J."/>
            <person name="Pertea M."/>
            <person name="Feldblyum T.V."/>
            <person name="Utterback T.R."/>
            <person name="Shu C.L."/>
            <person name="Osoegawa K."/>
            <person name="de Jong P.J."/>
            <person name="Hrdy I."/>
            <person name="Horvathova L."/>
            <person name="Zubacova Z."/>
            <person name="Dolezal P."/>
            <person name="Malik S.B."/>
            <person name="Logsdon J.M. Jr."/>
            <person name="Henze K."/>
            <person name="Gupta A."/>
            <person name="Wang C.C."/>
            <person name="Dunne R.L."/>
            <person name="Upcroft J.A."/>
            <person name="Upcroft P."/>
            <person name="White O."/>
            <person name="Salzberg S.L."/>
            <person name="Tang P."/>
            <person name="Chiu C.-H."/>
            <person name="Lee Y.-S."/>
            <person name="Embley T.M."/>
            <person name="Coombs G.H."/>
            <person name="Mottram J.C."/>
            <person name="Tachezy J."/>
            <person name="Fraser-Liggett C.M."/>
            <person name="Johnson P.J."/>
        </authorList>
    </citation>
    <scope>NUCLEOTIDE SEQUENCE [LARGE SCALE GENOMIC DNA]</scope>
    <source>
        <strain evidence="1">G3</strain>
    </source>
</reference>